<dbReference type="Proteomes" id="UP000886523">
    <property type="component" value="Unassembled WGS sequence"/>
</dbReference>
<sequence>MAALALSVPLARITSAKTTMTIKGQRRSTASKHRRASDVSLSASRPIFSQPEHTTRPQTRSPMRTPTLSPAVLASVPMPTPALIDTPDDPSRSEVPSEGSQPQRRKRWGLPSWRLLPEKLLHFDPSKDPRTAKKASVPESDVVTALNFDNNHHFSSLSVDLFIQIYWIAFISSSGTAYFEFLAQATRHNDHDNAEAISLRVHIGAPLVQPPALGGVESTGAHLFTIAPRWSRDKLLRVTMGSGSLAAIAVFESLQQRDLEESGKHDQSRDCDHFRRCLQRSQLSGSNVDVCAITGGYDDAAKLYDAQRAGASTSSGWGRRPRPWQVRASSSGKVE</sequence>
<name>A0A9P6DRC0_9AGAM</name>
<proteinExistence type="predicted"/>
<dbReference type="EMBL" id="MU128992">
    <property type="protein sequence ID" value="KAF9512031.1"/>
    <property type="molecule type" value="Genomic_DNA"/>
</dbReference>
<comment type="caution">
    <text evidence="2">The sequence shown here is derived from an EMBL/GenBank/DDBJ whole genome shotgun (WGS) entry which is preliminary data.</text>
</comment>
<evidence type="ECO:0000313" key="2">
    <source>
        <dbReference type="EMBL" id="KAF9512031.1"/>
    </source>
</evidence>
<feature type="region of interest" description="Disordered" evidence="1">
    <location>
        <begin position="21"/>
        <end position="108"/>
    </location>
</feature>
<evidence type="ECO:0000313" key="3">
    <source>
        <dbReference type="Proteomes" id="UP000886523"/>
    </source>
</evidence>
<evidence type="ECO:0000256" key="1">
    <source>
        <dbReference type="SAM" id="MobiDB-lite"/>
    </source>
</evidence>
<protein>
    <submittedName>
        <fullName evidence="2">Uncharacterized protein</fullName>
    </submittedName>
</protein>
<feature type="region of interest" description="Disordered" evidence="1">
    <location>
        <begin position="310"/>
        <end position="335"/>
    </location>
</feature>
<dbReference type="AlphaFoldDB" id="A0A9P6DRC0"/>
<feature type="compositionally biased region" description="Polar residues" evidence="1">
    <location>
        <begin position="56"/>
        <end position="68"/>
    </location>
</feature>
<keyword evidence="3" id="KW-1185">Reference proteome</keyword>
<gene>
    <name evidence="2" type="ORF">BS47DRAFT_1394577</name>
</gene>
<dbReference type="Gene3D" id="3.60.20.10">
    <property type="entry name" value="Glutamine Phosphoribosylpyrophosphate, subunit 1, domain 1"/>
    <property type="match status" value="1"/>
</dbReference>
<dbReference type="OrthoDB" id="3322504at2759"/>
<accession>A0A9P6DRC0</accession>
<reference evidence="2" key="1">
    <citation type="journal article" date="2020" name="Nat. Commun.">
        <title>Large-scale genome sequencing of mycorrhizal fungi provides insights into the early evolution of symbiotic traits.</title>
        <authorList>
            <person name="Miyauchi S."/>
            <person name="Kiss E."/>
            <person name="Kuo A."/>
            <person name="Drula E."/>
            <person name="Kohler A."/>
            <person name="Sanchez-Garcia M."/>
            <person name="Morin E."/>
            <person name="Andreopoulos B."/>
            <person name="Barry K.W."/>
            <person name="Bonito G."/>
            <person name="Buee M."/>
            <person name="Carver A."/>
            <person name="Chen C."/>
            <person name="Cichocki N."/>
            <person name="Clum A."/>
            <person name="Culley D."/>
            <person name="Crous P.W."/>
            <person name="Fauchery L."/>
            <person name="Girlanda M."/>
            <person name="Hayes R.D."/>
            <person name="Keri Z."/>
            <person name="LaButti K."/>
            <person name="Lipzen A."/>
            <person name="Lombard V."/>
            <person name="Magnuson J."/>
            <person name="Maillard F."/>
            <person name="Murat C."/>
            <person name="Nolan M."/>
            <person name="Ohm R.A."/>
            <person name="Pangilinan J."/>
            <person name="Pereira M.F."/>
            <person name="Perotto S."/>
            <person name="Peter M."/>
            <person name="Pfister S."/>
            <person name="Riley R."/>
            <person name="Sitrit Y."/>
            <person name="Stielow J.B."/>
            <person name="Szollosi G."/>
            <person name="Zifcakova L."/>
            <person name="Stursova M."/>
            <person name="Spatafora J.W."/>
            <person name="Tedersoo L."/>
            <person name="Vaario L.M."/>
            <person name="Yamada A."/>
            <person name="Yan M."/>
            <person name="Wang P."/>
            <person name="Xu J."/>
            <person name="Bruns T."/>
            <person name="Baldrian P."/>
            <person name="Vilgalys R."/>
            <person name="Dunand C."/>
            <person name="Henrissat B."/>
            <person name="Grigoriev I.V."/>
            <person name="Hibbett D."/>
            <person name="Nagy L.G."/>
            <person name="Martin F.M."/>
        </authorList>
    </citation>
    <scope>NUCLEOTIDE SEQUENCE</scope>
    <source>
        <strain evidence="2">UP504</strain>
    </source>
</reference>
<dbReference type="SUPFAM" id="SSF56235">
    <property type="entry name" value="N-terminal nucleophile aminohydrolases (Ntn hydrolases)"/>
    <property type="match status" value="1"/>
</dbReference>
<organism evidence="2 3">
    <name type="scientific">Hydnum rufescens UP504</name>
    <dbReference type="NCBI Taxonomy" id="1448309"/>
    <lineage>
        <taxon>Eukaryota</taxon>
        <taxon>Fungi</taxon>
        <taxon>Dikarya</taxon>
        <taxon>Basidiomycota</taxon>
        <taxon>Agaricomycotina</taxon>
        <taxon>Agaricomycetes</taxon>
        <taxon>Cantharellales</taxon>
        <taxon>Hydnaceae</taxon>
        <taxon>Hydnum</taxon>
    </lineage>
</organism>
<feature type="compositionally biased region" description="Basic residues" evidence="1">
    <location>
        <begin position="24"/>
        <end position="35"/>
    </location>
</feature>
<dbReference type="InterPro" id="IPR029055">
    <property type="entry name" value="Ntn_hydrolases_N"/>
</dbReference>